<dbReference type="AlphaFoldDB" id="A0AAD7E2K9"/>
<comment type="subcellular location">
    <subcellularLocation>
        <location evidence="8">Mitochondrion</location>
    </subcellularLocation>
</comment>
<keyword evidence="4 8" id="KW-0274">FAD</keyword>
<comment type="catalytic activity">
    <reaction evidence="7 8">
        <text>2 reduced [adrenodoxin] + NADP(+) + H(+) = 2 oxidized [adrenodoxin] + NADPH</text>
        <dbReference type="Rhea" id="RHEA:42312"/>
        <dbReference type="Rhea" id="RHEA-COMP:9998"/>
        <dbReference type="Rhea" id="RHEA-COMP:9999"/>
        <dbReference type="ChEBI" id="CHEBI:15378"/>
        <dbReference type="ChEBI" id="CHEBI:33737"/>
        <dbReference type="ChEBI" id="CHEBI:33738"/>
        <dbReference type="ChEBI" id="CHEBI:57783"/>
        <dbReference type="ChEBI" id="CHEBI:58349"/>
        <dbReference type="EC" id="1.18.1.6"/>
    </reaction>
</comment>
<feature type="binding site" evidence="9">
    <location>
        <position position="11"/>
    </location>
    <ligand>
        <name>FAD</name>
        <dbReference type="ChEBI" id="CHEBI:57692"/>
    </ligand>
</feature>
<dbReference type="InterPro" id="IPR055275">
    <property type="entry name" value="Ferredox_Rdtase"/>
</dbReference>
<feature type="binding site" evidence="9">
    <location>
        <begin position="363"/>
        <end position="365"/>
    </location>
    <ligand>
        <name>FAD</name>
        <dbReference type="ChEBI" id="CHEBI:57692"/>
    </ligand>
</feature>
<dbReference type="PIRSF" id="PIRSF000362">
    <property type="entry name" value="FNR"/>
    <property type="match status" value="1"/>
</dbReference>
<feature type="binding site" evidence="9">
    <location>
        <position position="42"/>
    </location>
    <ligand>
        <name>FAD</name>
        <dbReference type="ChEBI" id="CHEBI:57692"/>
    </ligand>
</feature>
<evidence type="ECO:0000313" key="13">
    <source>
        <dbReference type="Proteomes" id="UP001219525"/>
    </source>
</evidence>
<feature type="binding site" evidence="10">
    <location>
        <begin position="202"/>
        <end position="203"/>
    </location>
    <ligand>
        <name>NADP(+)</name>
        <dbReference type="ChEBI" id="CHEBI:58349"/>
    </ligand>
</feature>
<comment type="caution">
    <text evidence="12">The sequence shown here is derived from an EMBL/GenBank/DDBJ whole genome shotgun (WGS) entry which is preliminary data.</text>
</comment>
<accession>A0AAD7E2K9</accession>
<keyword evidence="13" id="KW-1185">Reference proteome</keyword>
<dbReference type="Gene3D" id="3.50.50.60">
    <property type="entry name" value="FAD/NAD(P)-binding domain"/>
    <property type="match status" value="1"/>
</dbReference>
<feature type="binding site" evidence="9">
    <location>
        <position position="78"/>
    </location>
    <ligand>
        <name>FAD</name>
        <dbReference type="ChEBI" id="CHEBI:57692"/>
    </ligand>
</feature>
<dbReference type="InterPro" id="IPR038732">
    <property type="entry name" value="HpyO/CreE_NAD-binding"/>
</dbReference>
<feature type="binding site" evidence="9">
    <location>
        <position position="356"/>
    </location>
    <ligand>
        <name>FAD</name>
        <dbReference type="ChEBI" id="CHEBI:57692"/>
    </ligand>
</feature>
<evidence type="ECO:0000256" key="2">
    <source>
        <dbReference type="ARBA" id="ARBA00008312"/>
    </source>
</evidence>
<proteinExistence type="inferred from homology"/>
<evidence type="ECO:0000256" key="6">
    <source>
        <dbReference type="ARBA" id="ARBA00023002"/>
    </source>
</evidence>
<organism evidence="12 13">
    <name type="scientific">Mycena pura</name>
    <dbReference type="NCBI Taxonomy" id="153505"/>
    <lineage>
        <taxon>Eukaryota</taxon>
        <taxon>Fungi</taxon>
        <taxon>Dikarya</taxon>
        <taxon>Basidiomycota</taxon>
        <taxon>Agaricomycotina</taxon>
        <taxon>Agaricomycetes</taxon>
        <taxon>Agaricomycetidae</taxon>
        <taxon>Agaricales</taxon>
        <taxon>Marasmiineae</taxon>
        <taxon>Mycenaceae</taxon>
        <taxon>Mycena</taxon>
    </lineage>
</organism>
<protein>
    <recommendedName>
        <fullName evidence="8">NADPH:adrenodoxin oxidoreductase, mitochondrial</fullName>
        <ecNumber evidence="8">1.18.1.6</ecNumber>
    </recommendedName>
</protein>
<dbReference type="PANTHER" id="PTHR48467:SF1">
    <property type="entry name" value="GLUTAMATE SYNTHASE 1 [NADH], CHLOROPLASTIC-LIKE"/>
    <property type="match status" value="1"/>
</dbReference>
<feature type="binding site" evidence="10">
    <location>
        <position position="214"/>
    </location>
    <ligand>
        <name>NADP(+)</name>
        <dbReference type="ChEBI" id="CHEBI:58349"/>
    </ligand>
</feature>
<evidence type="ECO:0000256" key="7">
    <source>
        <dbReference type="ARBA" id="ARBA00048933"/>
    </source>
</evidence>
<evidence type="ECO:0000256" key="3">
    <source>
        <dbReference type="ARBA" id="ARBA00022630"/>
    </source>
</evidence>
<dbReference type="InterPro" id="IPR036188">
    <property type="entry name" value="FAD/NAD-bd_sf"/>
</dbReference>
<dbReference type="Gene3D" id="3.40.50.720">
    <property type="entry name" value="NAD(P)-binding Rossmann-like Domain"/>
    <property type="match status" value="1"/>
</dbReference>
<evidence type="ECO:0000256" key="10">
    <source>
        <dbReference type="PIRSR" id="PIRSR000362-2"/>
    </source>
</evidence>
<gene>
    <name evidence="12" type="ORF">GGX14DRAFT_350815</name>
</gene>
<evidence type="ECO:0000256" key="4">
    <source>
        <dbReference type="ARBA" id="ARBA00022827"/>
    </source>
</evidence>
<name>A0AAD7E2K9_9AGAR</name>
<evidence type="ECO:0000256" key="5">
    <source>
        <dbReference type="ARBA" id="ARBA00022857"/>
    </source>
</evidence>
<dbReference type="EMBL" id="JARJCW010000005">
    <property type="protein sequence ID" value="KAJ7224229.1"/>
    <property type="molecule type" value="Genomic_DNA"/>
</dbReference>
<dbReference type="Pfam" id="PF13454">
    <property type="entry name" value="NAD_binding_9"/>
    <property type="match status" value="1"/>
</dbReference>
<reference evidence="12" key="1">
    <citation type="submission" date="2023-03" db="EMBL/GenBank/DDBJ databases">
        <title>Massive genome expansion in bonnet fungi (Mycena s.s.) driven by repeated elements and novel gene families across ecological guilds.</title>
        <authorList>
            <consortium name="Lawrence Berkeley National Laboratory"/>
            <person name="Harder C.B."/>
            <person name="Miyauchi S."/>
            <person name="Viragh M."/>
            <person name="Kuo A."/>
            <person name="Thoen E."/>
            <person name="Andreopoulos B."/>
            <person name="Lu D."/>
            <person name="Skrede I."/>
            <person name="Drula E."/>
            <person name="Henrissat B."/>
            <person name="Morin E."/>
            <person name="Kohler A."/>
            <person name="Barry K."/>
            <person name="LaButti K."/>
            <person name="Morin E."/>
            <person name="Salamov A."/>
            <person name="Lipzen A."/>
            <person name="Mereny Z."/>
            <person name="Hegedus B."/>
            <person name="Baldrian P."/>
            <person name="Stursova M."/>
            <person name="Weitz H."/>
            <person name="Taylor A."/>
            <person name="Grigoriev I.V."/>
            <person name="Nagy L.G."/>
            <person name="Martin F."/>
            <person name="Kauserud H."/>
        </authorList>
    </citation>
    <scope>NUCLEOTIDE SEQUENCE</scope>
    <source>
        <strain evidence="12">9144</strain>
    </source>
</reference>
<comment type="cofactor">
    <cofactor evidence="1 8 9">
        <name>FAD</name>
        <dbReference type="ChEBI" id="CHEBI:57692"/>
    </cofactor>
</comment>
<evidence type="ECO:0000256" key="9">
    <source>
        <dbReference type="PIRSR" id="PIRSR000362-1"/>
    </source>
</evidence>
<feature type="domain" description="FAD-dependent urate hydroxylase HpyO/Asp monooxygenase CreE-like FAD/NAD(P)-binding" evidence="11">
    <location>
        <begin position="4"/>
        <end position="38"/>
    </location>
</feature>
<dbReference type="PRINTS" id="PR00419">
    <property type="entry name" value="ADXRDTASE"/>
</dbReference>
<evidence type="ECO:0000259" key="11">
    <source>
        <dbReference type="Pfam" id="PF13454"/>
    </source>
</evidence>
<dbReference type="EC" id="1.18.1.6" evidence="8"/>
<evidence type="ECO:0000313" key="12">
    <source>
        <dbReference type="EMBL" id="KAJ7224229.1"/>
    </source>
</evidence>
<dbReference type="Proteomes" id="UP001219525">
    <property type="component" value="Unassembled WGS sequence"/>
</dbReference>
<keyword evidence="8" id="KW-0496">Mitochondrion</keyword>
<feature type="binding site" evidence="10">
    <location>
        <begin position="158"/>
        <end position="161"/>
    </location>
    <ligand>
        <name>NADP(+)</name>
        <dbReference type="ChEBI" id="CHEBI:58349"/>
    </ligand>
</feature>
<dbReference type="GO" id="GO:0016491">
    <property type="term" value="F:oxidoreductase activity"/>
    <property type="evidence" value="ECO:0007669"/>
    <property type="project" value="UniProtKB-KW"/>
</dbReference>
<dbReference type="PANTHER" id="PTHR48467">
    <property type="entry name" value="GLUTAMATE SYNTHASE 1 [NADH], CHLOROPLASTIC-LIKE"/>
    <property type="match status" value="1"/>
</dbReference>
<evidence type="ECO:0000256" key="1">
    <source>
        <dbReference type="ARBA" id="ARBA00001974"/>
    </source>
</evidence>
<keyword evidence="3 8" id="KW-0285">Flavoprotein</keyword>
<evidence type="ECO:0000256" key="8">
    <source>
        <dbReference type="PIRNR" id="PIRNR000362"/>
    </source>
</evidence>
<feature type="binding site" evidence="10">
    <location>
        <position position="363"/>
    </location>
    <ligand>
        <name>NADP(+)</name>
        <dbReference type="ChEBI" id="CHEBI:58349"/>
    </ligand>
</feature>
<comment type="similarity">
    <text evidence="2 8">Belongs to the ferredoxin--NADP reductase type 1 family.</text>
</comment>
<keyword evidence="6 8" id="KW-0560">Oxidoreductase</keyword>
<dbReference type="SUPFAM" id="SSF51971">
    <property type="entry name" value="Nucleotide-binding domain"/>
    <property type="match status" value="1"/>
</dbReference>
<dbReference type="InterPro" id="IPR021163">
    <property type="entry name" value="Ferredox_Rdtase_adrenod"/>
</dbReference>
<keyword evidence="5 8" id="KW-0521">NADP</keyword>
<sequence length="459" mass="49308">MKLAIVGGGPAGFYVASRVLSRTRDAAVRVHMFDRLWAPHGLVRYGVAPDHPEVKNCTHKFDKVAADNRFRFFGNVNVTVNVSNAGSDVLALPLQDIQDNYSHLVFATGCTLPTQHPALPPSPWCMPALSFVHWYTQHPEMPPPPPLHAMTRVALIGNGNVALDIARILLTPPANLKKYDVPQSVLAILERSAVTHVDIVARRGPLHAAFAAKELRELLTLPDASMVPIPSALLAVPPDTTSSRQQSRILQLLQQGSKNVFGTTRKTWALHFFMSPTALVPPVGADFAQLQLAQTTVDAAGRVIPGARAPPLATSLVVPSLGLRADPALGPLRTRAGCVLSADGERVLRGVYAAGWAATGARGVIASTMMDAYGVADALLADASAEASAHNVSEGVTADLAMNPAPIDDLPPPRIRDAHGVTTYDDWKRVDAEEVRRGAVLGKERERMRWEEARSFLGS</sequence>
<dbReference type="GO" id="GO:0005739">
    <property type="term" value="C:mitochondrion"/>
    <property type="evidence" value="ECO:0007669"/>
    <property type="project" value="UniProtKB-SubCell"/>
</dbReference>